<keyword evidence="2" id="KW-1185">Reference proteome</keyword>
<reference evidence="1 2" key="1">
    <citation type="submission" date="2017-04" db="EMBL/GenBank/DDBJ databases">
        <title>The new phylogeny of genus Mycobacterium.</title>
        <authorList>
            <person name="Tortoli E."/>
            <person name="Trovato A."/>
            <person name="Cirillo D.M."/>
        </authorList>
    </citation>
    <scope>NUCLEOTIDE SEQUENCE [LARGE SCALE GENOMIC DNA]</scope>
    <source>
        <strain evidence="1 2">KCTC 19819</strain>
    </source>
</reference>
<dbReference type="EMBL" id="NCXO01000032">
    <property type="protein sequence ID" value="OSC32823.1"/>
    <property type="molecule type" value="Genomic_DNA"/>
</dbReference>
<dbReference type="Proteomes" id="UP000193577">
    <property type="component" value="Unassembled WGS sequence"/>
</dbReference>
<organism evidence="1 2">
    <name type="scientific">Mycolicibacillus koreensis</name>
    <dbReference type="NCBI Taxonomy" id="1069220"/>
    <lineage>
        <taxon>Bacteria</taxon>
        <taxon>Bacillati</taxon>
        <taxon>Actinomycetota</taxon>
        <taxon>Actinomycetes</taxon>
        <taxon>Mycobacteriales</taxon>
        <taxon>Mycobacteriaceae</taxon>
        <taxon>Mycolicibacillus</taxon>
    </lineage>
</organism>
<gene>
    <name evidence="1" type="ORF">B8W67_13975</name>
</gene>
<comment type="caution">
    <text evidence="1">The sequence shown here is derived from an EMBL/GenBank/DDBJ whole genome shotgun (WGS) entry which is preliminary data.</text>
</comment>
<sequence length="74" mass="7945">MSWPRVGDRVRYTITGGEGVGTVTEVRSAVARTHPHISNFDNSPHVAIAADTGGRVFAAVDEIVPEETEPTVRT</sequence>
<name>A0AA91SR35_9MYCO</name>
<dbReference type="AlphaFoldDB" id="A0AA91SR35"/>
<dbReference type="RefSeq" id="WP_085304546.1">
    <property type="nucleotide sequence ID" value="NZ_AP022594.1"/>
</dbReference>
<proteinExistence type="predicted"/>
<evidence type="ECO:0000313" key="2">
    <source>
        <dbReference type="Proteomes" id="UP000193577"/>
    </source>
</evidence>
<accession>A0AA91SR35</accession>
<protein>
    <submittedName>
        <fullName evidence="1">Uncharacterized protein</fullName>
    </submittedName>
</protein>
<evidence type="ECO:0000313" key="1">
    <source>
        <dbReference type="EMBL" id="OSC32823.1"/>
    </source>
</evidence>